<dbReference type="InterPro" id="IPR001806">
    <property type="entry name" value="Small_GTPase"/>
</dbReference>
<proteinExistence type="predicted"/>
<dbReference type="Proteomes" id="UP000594262">
    <property type="component" value="Unplaced"/>
</dbReference>
<dbReference type="Pfam" id="PF00071">
    <property type="entry name" value="Ras"/>
    <property type="match status" value="1"/>
</dbReference>
<dbReference type="OrthoDB" id="6094744at2759"/>
<name>A0A7M5X5V5_9CNID</name>
<dbReference type="EnsemblMetazoa" id="CLYHEMT017365.1">
    <property type="protein sequence ID" value="CLYHEMP017365.1"/>
    <property type="gene ID" value="CLYHEMG017365"/>
</dbReference>
<dbReference type="InterPro" id="IPR003578">
    <property type="entry name" value="Small_GTPase_Rho"/>
</dbReference>
<dbReference type="SUPFAM" id="SSF52540">
    <property type="entry name" value="P-loop containing nucleoside triphosphate hydrolases"/>
    <property type="match status" value="1"/>
</dbReference>
<dbReference type="GO" id="GO:0003924">
    <property type="term" value="F:GTPase activity"/>
    <property type="evidence" value="ECO:0007669"/>
    <property type="project" value="InterPro"/>
</dbReference>
<dbReference type="InterPro" id="IPR027417">
    <property type="entry name" value="P-loop_NTPase"/>
</dbReference>
<keyword evidence="2" id="KW-0342">GTP-binding</keyword>
<evidence type="ECO:0000313" key="4">
    <source>
        <dbReference type="Proteomes" id="UP000594262"/>
    </source>
</evidence>
<dbReference type="Gene3D" id="3.40.50.300">
    <property type="entry name" value="P-loop containing nucleotide triphosphate hydrolases"/>
    <property type="match status" value="1"/>
</dbReference>
<protein>
    <submittedName>
        <fullName evidence="3">Uncharacterized protein</fullName>
    </submittedName>
</protein>
<evidence type="ECO:0000256" key="2">
    <source>
        <dbReference type="ARBA" id="ARBA00023134"/>
    </source>
</evidence>
<dbReference type="CDD" id="cd00157">
    <property type="entry name" value="Rho"/>
    <property type="match status" value="1"/>
</dbReference>
<reference evidence="3" key="1">
    <citation type="submission" date="2021-01" db="UniProtKB">
        <authorList>
            <consortium name="EnsemblMetazoa"/>
        </authorList>
    </citation>
    <scope>IDENTIFICATION</scope>
</reference>
<dbReference type="AlphaFoldDB" id="A0A7M5X5V5"/>
<accession>A0A7M5X5V5</accession>
<dbReference type="NCBIfam" id="TIGR00231">
    <property type="entry name" value="small_GTP"/>
    <property type="match status" value="1"/>
</dbReference>
<dbReference type="GO" id="GO:0007264">
    <property type="term" value="P:small GTPase-mediated signal transduction"/>
    <property type="evidence" value="ECO:0007669"/>
    <property type="project" value="InterPro"/>
</dbReference>
<dbReference type="SMART" id="SM00174">
    <property type="entry name" value="RHO"/>
    <property type="match status" value="1"/>
</dbReference>
<dbReference type="InterPro" id="IPR005225">
    <property type="entry name" value="Small_GTP-bd"/>
</dbReference>
<organism evidence="3 4">
    <name type="scientific">Clytia hemisphaerica</name>
    <dbReference type="NCBI Taxonomy" id="252671"/>
    <lineage>
        <taxon>Eukaryota</taxon>
        <taxon>Metazoa</taxon>
        <taxon>Cnidaria</taxon>
        <taxon>Hydrozoa</taxon>
        <taxon>Hydroidolina</taxon>
        <taxon>Leptothecata</taxon>
        <taxon>Obeliida</taxon>
        <taxon>Clytiidae</taxon>
        <taxon>Clytia</taxon>
    </lineage>
</organism>
<dbReference type="GO" id="GO:0005525">
    <property type="term" value="F:GTP binding"/>
    <property type="evidence" value="ECO:0007669"/>
    <property type="project" value="UniProtKB-KW"/>
</dbReference>
<dbReference type="PROSITE" id="PS51419">
    <property type="entry name" value="RAB"/>
    <property type="match status" value="1"/>
</dbReference>
<keyword evidence="1" id="KW-0547">Nucleotide-binding</keyword>
<dbReference type="PRINTS" id="PR00449">
    <property type="entry name" value="RASTRNSFRMNG"/>
</dbReference>
<evidence type="ECO:0000313" key="3">
    <source>
        <dbReference type="EnsemblMetazoa" id="CLYHEMP017365.1"/>
    </source>
</evidence>
<sequence length="222" mass="25377">MMADNVEGGAQGNDKDAENIPVKCVMFGGEGAAGKTSMFIYYFHNKIKPEYVPPKVETDNGIKMYTYKETGEKVRIYYDDHEGGGEDWDSLRHLGYERAHVVVLCFSIYTTDNLERIEDYWYPFVKKYAPKAKILLCATQIDLRTNQEEIDALARHNERLVTTIEGKQMAEKIKAVGYFECSTHEGKGVNEVFEAAAEATMHGKSKDDKYFERKDNKMCSMM</sequence>
<dbReference type="SMART" id="SM00175">
    <property type="entry name" value="RAB"/>
    <property type="match status" value="1"/>
</dbReference>
<dbReference type="PROSITE" id="PS51420">
    <property type="entry name" value="RHO"/>
    <property type="match status" value="1"/>
</dbReference>
<keyword evidence="4" id="KW-1185">Reference proteome</keyword>
<dbReference type="PANTHER" id="PTHR24072">
    <property type="entry name" value="RHO FAMILY GTPASE"/>
    <property type="match status" value="1"/>
</dbReference>
<evidence type="ECO:0000256" key="1">
    <source>
        <dbReference type="ARBA" id="ARBA00022741"/>
    </source>
</evidence>